<dbReference type="RefSeq" id="XP_030831127.1">
    <property type="nucleotide sequence ID" value="XM_030975267.1"/>
</dbReference>
<feature type="signal peptide" evidence="2">
    <location>
        <begin position="1"/>
        <end position="27"/>
    </location>
</feature>
<keyword evidence="5" id="KW-1185">Reference proteome</keyword>
<comment type="similarity">
    <text evidence="1">Belongs to the glycosyltransferase 47 family.</text>
</comment>
<dbReference type="KEGG" id="spu:100888790"/>
<dbReference type="Pfam" id="PF03016">
    <property type="entry name" value="Exostosin_GT47"/>
    <property type="match status" value="1"/>
</dbReference>
<protein>
    <recommendedName>
        <fullName evidence="3">Exostosin GT47 domain-containing protein</fullName>
    </recommendedName>
</protein>
<feature type="chain" id="PRO_5033597254" description="Exostosin GT47 domain-containing protein" evidence="2">
    <location>
        <begin position="28"/>
        <end position="495"/>
    </location>
</feature>
<accession>A0A7M7N6E7</accession>
<evidence type="ECO:0000256" key="2">
    <source>
        <dbReference type="SAM" id="SignalP"/>
    </source>
</evidence>
<dbReference type="Proteomes" id="UP000007110">
    <property type="component" value="Unassembled WGS sequence"/>
</dbReference>
<evidence type="ECO:0000256" key="1">
    <source>
        <dbReference type="ARBA" id="ARBA00010271"/>
    </source>
</evidence>
<dbReference type="RefSeq" id="XP_030831128.1">
    <property type="nucleotide sequence ID" value="XM_030975268.1"/>
</dbReference>
<dbReference type="EnsemblMetazoa" id="XM_030975268">
    <property type="protein sequence ID" value="XP_030831128"/>
    <property type="gene ID" value="LOC100888790"/>
</dbReference>
<evidence type="ECO:0000313" key="5">
    <source>
        <dbReference type="Proteomes" id="UP000007110"/>
    </source>
</evidence>
<dbReference type="GO" id="GO:0016757">
    <property type="term" value="F:glycosyltransferase activity"/>
    <property type="evidence" value="ECO:0007669"/>
    <property type="project" value="InterPro"/>
</dbReference>
<dbReference type="RefSeq" id="XP_003725255.1">
    <property type="nucleotide sequence ID" value="XM_003725207.3"/>
</dbReference>
<dbReference type="EnsemblMetazoa" id="XM_030975267">
    <property type="protein sequence ID" value="XP_030831127"/>
    <property type="gene ID" value="LOC100888790"/>
</dbReference>
<evidence type="ECO:0000313" key="4">
    <source>
        <dbReference type="EnsemblMetazoa" id="XP_030831127"/>
    </source>
</evidence>
<dbReference type="AlphaFoldDB" id="A0A7M7N6E7"/>
<name>A0A7M7N6E7_STRPU</name>
<dbReference type="InterPro" id="IPR040911">
    <property type="entry name" value="Exostosin_GT47"/>
</dbReference>
<dbReference type="OMA" id="ASLPNWY"/>
<dbReference type="InterPro" id="IPR004263">
    <property type="entry name" value="Exostosin"/>
</dbReference>
<proteinExistence type="inferred from homology"/>
<keyword evidence="2" id="KW-0732">Signal</keyword>
<dbReference type="GeneID" id="100888790"/>
<feature type="domain" description="Exostosin GT47" evidence="3">
    <location>
        <begin position="89"/>
        <end position="440"/>
    </location>
</feature>
<organism evidence="4 5">
    <name type="scientific">Strongylocentrotus purpuratus</name>
    <name type="common">Purple sea urchin</name>
    <dbReference type="NCBI Taxonomy" id="7668"/>
    <lineage>
        <taxon>Eukaryota</taxon>
        <taxon>Metazoa</taxon>
        <taxon>Echinodermata</taxon>
        <taxon>Eleutherozoa</taxon>
        <taxon>Echinozoa</taxon>
        <taxon>Echinoidea</taxon>
        <taxon>Euechinoidea</taxon>
        <taxon>Echinacea</taxon>
        <taxon>Camarodonta</taxon>
        <taxon>Echinidea</taxon>
        <taxon>Strongylocentrotidae</taxon>
        <taxon>Strongylocentrotus</taxon>
    </lineage>
</organism>
<dbReference type="OrthoDB" id="1924787at2759"/>
<dbReference type="GO" id="GO:0015012">
    <property type="term" value="P:heparan sulfate proteoglycan biosynthetic process"/>
    <property type="evidence" value="ECO:0007669"/>
    <property type="project" value="UniProtKB-ARBA"/>
</dbReference>
<evidence type="ECO:0000259" key="3">
    <source>
        <dbReference type="Pfam" id="PF03016"/>
    </source>
</evidence>
<reference evidence="5" key="1">
    <citation type="submission" date="2015-02" db="EMBL/GenBank/DDBJ databases">
        <title>Genome sequencing for Strongylocentrotus purpuratus.</title>
        <authorList>
            <person name="Murali S."/>
            <person name="Liu Y."/>
            <person name="Vee V."/>
            <person name="English A."/>
            <person name="Wang M."/>
            <person name="Skinner E."/>
            <person name="Han Y."/>
            <person name="Muzny D.M."/>
            <person name="Worley K.C."/>
            <person name="Gibbs R.A."/>
        </authorList>
    </citation>
    <scope>NUCLEOTIDE SEQUENCE</scope>
</reference>
<sequence>MARWFRRRRSTVVAVFLTVCASVFLLARVHNDIGDFHNEPVEEHRGIVVREEQRHGEYGRKRLQAIPDDLLSQDETPSVVFRSEKMPRKPSFLVYVYDLPTKFNTNLSKCVQYGDPCFKFDDYGMGPELRATEKMSYRETYGHSLEVVLHEKLKASYHRTFNPNEADAFYIPFYASIACLCRTYSRLDVLKLHNELWTFLNNALPYFNNGNTLRPHFMALGRMEREHWGSNCPLLRDEARTSAITFIGIEQEPSEKTRRYFHRDGKQMIIAPFPSYGHFNSKDTSALVSSVRLRQQINVFPPDIRETERDVFMLLAASSRKGHDVRSMLKRRMSATGDRYSQYASLASLKDMQAVWFNTPECHQDIHLPIIDWMRHSIFCLQPPGYSNIRKSFYDSIMSGCIPVTFRSKRSHVIYPFERTLDYRRFTVNIPIDEVLSGKTNVTNILKGITKWKIAELQTELAEVAPKFQYSYPPIRGPDYDAFAAIIEEMNKIAE</sequence>
<dbReference type="PANTHER" id="PTHR11062">
    <property type="entry name" value="EXOSTOSIN HEPARAN SULFATE GLYCOSYLTRANSFERASE -RELATED"/>
    <property type="match status" value="1"/>
</dbReference>
<dbReference type="PANTHER" id="PTHR11062:SF281">
    <property type="entry name" value="EXOSTOSIN-LIKE 2"/>
    <property type="match status" value="1"/>
</dbReference>
<reference evidence="4" key="2">
    <citation type="submission" date="2021-01" db="UniProtKB">
        <authorList>
            <consortium name="EnsemblMetazoa"/>
        </authorList>
    </citation>
    <scope>IDENTIFICATION</scope>
</reference>
<dbReference type="InParanoid" id="A0A7M7N6E7"/>
<dbReference type="EnsemblMetazoa" id="XM_003725207">
    <property type="protein sequence ID" value="XP_003725255"/>
    <property type="gene ID" value="LOC100888790"/>
</dbReference>